<reference evidence="10 11" key="1">
    <citation type="submission" date="2018-08" db="EMBL/GenBank/DDBJ databases">
        <title>Genomic Encyclopedia of Type Strains, Phase IV (KMG-IV): sequencing the most valuable type-strain genomes for metagenomic binning, comparative biology and taxonomic classification.</title>
        <authorList>
            <person name="Goeker M."/>
        </authorList>
    </citation>
    <scope>NUCLEOTIDE SEQUENCE [LARGE SCALE GENOMIC DNA]</scope>
    <source>
        <strain evidence="10 11">DSM 25527</strain>
    </source>
</reference>
<proteinExistence type="inferred from homology"/>
<gene>
    <name evidence="10" type="ORF">DFR49_0814</name>
</gene>
<evidence type="ECO:0000313" key="11">
    <source>
        <dbReference type="Proteomes" id="UP000266568"/>
    </source>
</evidence>
<evidence type="ECO:0000259" key="8">
    <source>
        <dbReference type="Pfam" id="PF10411"/>
    </source>
</evidence>
<evidence type="ECO:0000259" key="9">
    <source>
        <dbReference type="Pfam" id="PF13098"/>
    </source>
</evidence>
<evidence type="ECO:0000256" key="2">
    <source>
        <dbReference type="ARBA" id="ARBA00009813"/>
    </source>
</evidence>
<organism evidence="10 11">
    <name type="scientific">Hephaestia caeni</name>
    <dbReference type="NCBI Taxonomy" id="645617"/>
    <lineage>
        <taxon>Bacteria</taxon>
        <taxon>Pseudomonadati</taxon>
        <taxon>Pseudomonadota</taxon>
        <taxon>Alphaproteobacteria</taxon>
        <taxon>Sphingomonadales</taxon>
        <taxon>Sphingomonadaceae</taxon>
        <taxon>Hephaestia</taxon>
    </lineage>
</organism>
<dbReference type="EMBL" id="QXDC01000002">
    <property type="protein sequence ID" value="RIA46278.1"/>
    <property type="molecule type" value="Genomic_DNA"/>
</dbReference>
<comment type="function">
    <text evidence="7">Required for disulfide bond formation in some periplasmic proteins. Acts by transferring its disulfide bond to other proteins and is reduced in the process.</text>
</comment>
<dbReference type="Gene3D" id="3.40.30.10">
    <property type="entry name" value="Glutaredoxin"/>
    <property type="match status" value="1"/>
</dbReference>
<protein>
    <recommendedName>
        <fullName evidence="7">Thiol:disulfide interchange protein</fullName>
    </recommendedName>
</protein>
<comment type="similarity">
    <text evidence="2 7">Belongs to the thioredoxin family. DsbC subfamily.</text>
</comment>
<dbReference type="Pfam" id="PF13098">
    <property type="entry name" value="Thioredoxin_2"/>
    <property type="match status" value="1"/>
</dbReference>
<keyword evidence="5" id="KW-1015">Disulfide bond</keyword>
<keyword evidence="11" id="KW-1185">Reference proteome</keyword>
<dbReference type="InterPro" id="IPR018950">
    <property type="entry name" value="DiS-bond_isomerase_DsbC/G_N"/>
</dbReference>
<dbReference type="InterPro" id="IPR012336">
    <property type="entry name" value="Thioredoxin-like_fold"/>
</dbReference>
<evidence type="ECO:0000256" key="7">
    <source>
        <dbReference type="RuleBase" id="RU364038"/>
    </source>
</evidence>
<comment type="subcellular location">
    <subcellularLocation>
        <location evidence="1 7">Periplasm</location>
    </subcellularLocation>
</comment>
<dbReference type="InterPro" id="IPR051470">
    <property type="entry name" value="Thiol:disulfide_interchange"/>
</dbReference>
<feature type="domain" description="Disulphide bond isomerase DsbC/G N-terminal" evidence="8">
    <location>
        <begin position="38"/>
        <end position="104"/>
    </location>
</feature>
<dbReference type="PROSITE" id="PS51318">
    <property type="entry name" value="TAT"/>
    <property type="match status" value="1"/>
</dbReference>
<dbReference type="PANTHER" id="PTHR35272">
    <property type="entry name" value="THIOL:DISULFIDE INTERCHANGE PROTEIN DSBC-RELATED"/>
    <property type="match status" value="1"/>
</dbReference>
<dbReference type="Pfam" id="PF10411">
    <property type="entry name" value="DsbC_N"/>
    <property type="match status" value="1"/>
</dbReference>
<dbReference type="SUPFAM" id="SSF52833">
    <property type="entry name" value="Thioredoxin-like"/>
    <property type="match status" value="1"/>
</dbReference>
<comment type="caution">
    <text evidence="10">The sequence shown here is derived from an EMBL/GenBank/DDBJ whole genome shotgun (WGS) entry which is preliminary data.</text>
</comment>
<evidence type="ECO:0000256" key="6">
    <source>
        <dbReference type="ARBA" id="ARBA00023284"/>
    </source>
</evidence>
<dbReference type="InterPro" id="IPR009094">
    <property type="entry name" value="DiS-bond_isomerase_DsbC/G_N_sf"/>
</dbReference>
<dbReference type="Gene3D" id="3.10.450.70">
    <property type="entry name" value="Disulphide bond isomerase, DsbC/G, N-terminal"/>
    <property type="match status" value="1"/>
</dbReference>
<evidence type="ECO:0000256" key="4">
    <source>
        <dbReference type="ARBA" id="ARBA00022764"/>
    </source>
</evidence>
<dbReference type="AlphaFoldDB" id="A0A397PBE8"/>
<evidence type="ECO:0000256" key="1">
    <source>
        <dbReference type="ARBA" id="ARBA00004418"/>
    </source>
</evidence>
<accession>A0A397PBE8</accession>
<dbReference type="SUPFAM" id="SSF54423">
    <property type="entry name" value="DsbC/DsbG N-terminal domain-like"/>
    <property type="match status" value="1"/>
</dbReference>
<dbReference type="GO" id="GO:0042597">
    <property type="term" value="C:periplasmic space"/>
    <property type="evidence" value="ECO:0007669"/>
    <property type="project" value="UniProtKB-SubCell"/>
</dbReference>
<feature type="domain" description="Thioredoxin-like fold" evidence="9">
    <location>
        <begin position="174"/>
        <end position="286"/>
    </location>
</feature>
<evidence type="ECO:0000313" key="10">
    <source>
        <dbReference type="EMBL" id="RIA46278.1"/>
    </source>
</evidence>
<name>A0A397PBE8_9SPHN</name>
<evidence type="ECO:0000256" key="5">
    <source>
        <dbReference type="ARBA" id="ARBA00023157"/>
    </source>
</evidence>
<dbReference type="Proteomes" id="UP000266568">
    <property type="component" value="Unassembled WGS sequence"/>
</dbReference>
<dbReference type="OrthoDB" id="12976at2"/>
<dbReference type="InterPro" id="IPR006311">
    <property type="entry name" value="TAT_signal"/>
</dbReference>
<dbReference type="PANTHER" id="PTHR35272:SF3">
    <property type="entry name" value="THIOL:DISULFIDE INTERCHANGE PROTEIN DSBC"/>
    <property type="match status" value="1"/>
</dbReference>
<dbReference type="RefSeq" id="WP_119034508.1">
    <property type="nucleotide sequence ID" value="NZ_QXDC01000002.1"/>
</dbReference>
<keyword evidence="6 7" id="KW-0676">Redox-active center</keyword>
<evidence type="ECO:0000256" key="3">
    <source>
        <dbReference type="ARBA" id="ARBA00022729"/>
    </source>
</evidence>
<dbReference type="InterPro" id="IPR036249">
    <property type="entry name" value="Thioredoxin-like_sf"/>
</dbReference>
<keyword evidence="3 7" id="KW-0732">Signal</keyword>
<dbReference type="InterPro" id="IPR033954">
    <property type="entry name" value="DiS-bond_Isoase_DsbC/G"/>
</dbReference>
<sequence length="290" mass="30618">MSATDTKRLLRRHFRHAGLVAGAVLLAGAGIAFAKDFAWPDGDQVAALLKARLPKTEITKVDCARIGGLCEVVAGSNLFYVDTSARYLVIGRVYDMESRQDLTAARLLELNPAMLLGGAAQAKSSDGEDLAAPTVASPAAAARDERMRARPDRILSLASLPKSGAIVWGAASGPTVTVFSDFSCPYCKALSSVLAELNVRVVERPISILGTRALSERVYCAKDPARALRRAYAGDTLEPASCNTSGLDANEQFATANGIAGTPVIVRSDGAMIEGFRPKEALAAWLKGAR</sequence>
<dbReference type="CDD" id="cd03020">
    <property type="entry name" value="DsbA_DsbC_DsbG"/>
    <property type="match status" value="1"/>
</dbReference>
<keyword evidence="4 7" id="KW-0574">Periplasm</keyword>